<dbReference type="InterPro" id="IPR041699">
    <property type="entry name" value="AAA_32"/>
</dbReference>
<dbReference type="GO" id="GO:0005524">
    <property type="term" value="F:ATP binding"/>
    <property type="evidence" value="ECO:0007669"/>
    <property type="project" value="InterPro"/>
</dbReference>
<evidence type="ECO:0000256" key="2">
    <source>
        <dbReference type="PROSITE-ProRule" id="PRU01122"/>
    </source>
</evidence>
<evidence type="ECO:0000313" key="4">
    <source>
        <dbReference type="EMBL" id="WAA11015.1"/>
    </source>
</evidence>
<dbReference type="PROSITE" id="PS51786">
    <property type="entry name" value="LON_PROTEOLYTIC"/>
    <property type="match status" value="1"/>
</dbReference>
<name>A0A9E8LX92_9BACI</name>
<dbReference type="KEGG" id="faf:OE104_06830"/>
<dbReference type="Gene3D" id="3.40.50.300">
    <property type="entry name" value="P-loop containing nucleotide triphosphate hydrolases"/>
    <property type="match status" value="2"/>
</dbReference>
<dbReference type="InterPro" id="IPR046843">
    <property type="entry name" value="LonB_AAA-LID"/>
</dbReference>
<protein>
    <recommendedName>
        <fullName evidence="2">endopeptidase La</fullName>
        <ecNumber evidence="2">3.4.21.53</ecNumber>
    </recommendedName>
</protein>
<dbReference type="GO" id="GO:0030163">
    <property type="term" value="P:protein catabolic process"/>
    <property type="evidence" value="ECO:0007669"/>
    <property type="project" value="InterPro"/>
</dbReference>
<dbReference type="EMBL" id="CP106878">
    <property type="protein sequence ID" value="WAA11015.1"/>
    <property type="molecule type" value="Genomic_DNA"/>
</dbReference>
<dbReference type="InterPro" id="IPR027065">
    <property type="entry name" value="Lon_Prtase"/>
</dbReference>
<evidence type="ECO:0000259" key="3">
    <source>
        <dbReference type="PROSITE" id="PS51786"/>
    </source>
</evidence>
<keyword evidence="2" id="KW-0720">Serine protease</keyword>
<dbReference type="EC" id="3.4.21.53" evidence="2"/>
<dbReference type="InterPro" id="IPR014721">
    <property type="entry name" value="Ribsml_uS5_D2-typ_fold_subgr"/>
</dbReference>
<organism evidence="4 5">
    <name type="scientific">Fervidibacillus albus</name>
    <dbReference type="NCBI Taxonomy" id="2980026"/>
    <lineage>
        <taxon>Bacteria</taxon>
        <taxon>Bacillati</taxon>
        <taxon>Bacillota</taxon>
        <taxon>Bacilli</taxon>
        <taxon>Bacillales</taxon>
        <taxon>Bacillaceae</taxon>
        <taxon>Fervidibacillus</taxon>
    </lineage>
</organism>
<dbReference type="Pfam" id="PF20437">
    <property type="entry name" value="LonC_helical"/>
    <property type="match status" value="1"/>
</dbReference>
<dbReference type="Proteomes" id="UP001164718">
    <property type="component" value="Chromosome"/>
</dbReference>
<reference evidence="4" key="1">
    <citation type="submission" date="2022-09" db="EMBL/GenBank/DDBJ databases">
        <title>Complete Genomes of Fervidibacillus albus and Fervidibacillus halotolerans isolated from tidal flat sediments.</title>
        <authorList>
            <person name="Kwon K.K."/>
            <person name="Yang S.-H."/>
            <person name="Park M.J."/>
            <person name="Oh H.-M."/>
        </authorList>
    </citation>
    <scope>NUCLEOTIDE SEQUENCE</scope>
    <source>
        <strain evidence="4">MEBiC13591</strain>
    </source>
</reference>
<comment type="catalytic activity">
    <reaction evidence="2">
        <text>Hydrolysis of proteins in presence of ATP.</text>
        <dbReference type="EC" id="3.4.21.53"/>
    </reaction>
</comment>
<dbReference type="PANTHER" id="PTHR10046">
    <property type="entry name" value="ATP DEPENDENT LON PROTEASE FAMILY MEMBER"/>
    <property type="match status" value="1"/>
</dbReference>
<accession>A0A9E8LX92</accession>
<gene>
    <name evidence="4" type="ORF">OE104_06830</name>
</gene>
<dbReference type="InterPro" id="IPR046844">
    <property type="entry name" value="Lon-like_helical"/>
</dbReference>
<dbReference type="SUPFAM" id="SSF54211">
    <property type="entry name" value="Ribosomal protein S5 domain 2-like"/>
    <property type="match status" value="1"/>
</dbReference>
<dbReference type="AlphaFoldDB" id="A0A9E8LX92"/>
<keyword evidence="2" id="KW-0378">Hydrolase</keyword>
<dbReference type="RefSeq" id="WP_275418831.1">
    <property type="nucleotide sequence ID" value="NZ_CP106878.1"/>
</dbReference>
<keyword evidence="5" id="KW-1185">Reference proteome</keyword>
<evidence type="ECO:0000256" key="1">
    <source>
        <dbReference type="ARBA" id="ARBA00022670"/>
    </source>
</evidence>
<feature type="domain" description="Lon proteolytic" evidence="3">
    <location>
        <begin position="575"/>
        <end position="770"/>
    </location>
</feature>
<dbReference type="Pfam" id="PF20436">
    <property type="entry name" value="LonB_AAA-LID"/>
    <property type="match status" value="1"/>
</dbReference>
<dbReference type="Gene3D" id="1.10.8.60">
    <property type="match status" value="1"/>
</dbReference>
<comment type="similarity">
    <text evidence="2">Belongs to the peptidase S16 family.</text>
</comment>
<dbReference type="Gene3D" id="3.30.230.10">
    <property type="match status" value="1"/>
</dbReference>
<dbReference type="SUPFAM" id="SSF52540">
    <property type="entry name" value="P-loop containing nucleoside triphosphate hydrolases"/>
    <property type="match status" value="1"/>
</dbReference>
<feature type="active site" evidence="2">
    <location>
        <position position="708"/>
    </location>
</feature>
<dbReference type="GO" id="GO:0004176">
    <property type="term" value="F:ATP-dependent peptidase activity"/>
    <property type="evidence" value="ECO:0007669"/>
    <property type="project" value="UniProtKB-UniRule"/>
</dbReference>
<dbReference type="GO" id="GO:0004252">
    <property type="term" value="F:serine-type endopeptidase activity"/>
    <property type="evidence" value="ECO:0007669"/>
    <property type="project" value="UniProtKB-UniRule"/>
</dbReference>
<dbReference type="Pfam" id="PF13654">
    <property type="entry name" value="AAA_32"/>
    <property type="match status" value="1"/>
</dbReference>
<dbReference type="InterPro" id="IPR008269">
    <property type="entry name" value="Lon_proteolytic"/>
</dbReference>
<keyword evidence="1 2" id="KW-0645">Protease</keyword>
<dbReference type="PRINTS" id="PR00830">
    <property type="entry name" value="ENDOLAPTASE"/>
</dbReference>
<feature type="active site" evidence="2">
    <location>
        <position position="665"/>
    </location>
</feature>
<dbReference type="GO" id="GO:0006508">
    <property type="term" value="P:proteolysis"/>
    <property type="evidence" value="ECO:0007669"/>
    <property type="project" value="UniProtKB-KW"/>
</dbReference>
<proteinExistence type="inferred from homology"/>
<dbReference type="Pfam" id="PF05362">
    <property type="entry name" value="Lon_C"/>
    <property type="match status" value="1"/>
</dbReference>
<sequence length="821" mass="93533">MADKEKEMNGEKYRIPASLLRSECDEHIFPFERSSELPTYTDEMIGQKRAVDAMEFGLNVEQSGYNLFVAGPIGTGKLTFTKTSVSQLAQKQSVPEDWCYVYNFENPDNPTAISLPAGMGMDFQQQIHRLLKTIEQEIIQIFSNDDFEKRKRKIIEEYEKQGKAYWNELEKFATNLSFKVERTETGIQSYPIVDGQPLGTNEFNELTDQEKNEIAEKGKRVQEKIRETVSFIHKIEDKVRKSIDLFAKQSVSYAIEGFFTPLYEKYADFPKVIEYLKHYFQDVVEHFTLFIDENEGVDSSVPALFGKGKKVELTRYTVHLFINNKQLSGAPVIYETNPTFQNLFGKIEYKGALGSYVTDFTQIKPGALHRANGGYLILQATELLQQPNSWSMLKRMLQMKRVQIENPFEDRLVFPTSSMKPEPIPLKVKVILIGSYTIYELLATYDDEFHKLFKVKVEFDTEMDKTKENELKMANFVKKFAERERLLPFHRRAIAKIVDYSSRLVDDQGKLSTRFQEITNILVESNYWAKKLGATSVDDTHVYKALKEKKARNNRIAEKFLEMIRNGTIMVEVTGERIGQINGLAVMGTRDYMFGIPSKITAQTYVGRSGIVNIERETALSGQIHHKGLLILTGYLSGTFAKNRPLPLSASITFEQTYSIVDGDSASSTELYVLLSSLANIPIKQGIAVTGSVNQWGEVQPIGGVNEKIEGFYNVCKEKGLTGEQGVIIPKQNTKNLMLDEEVVEAVKLGKFHIWAVENIAEGIEILTGIQAGNIPNGKGEFPEGTVFHRVQKRIDEMYAYFEKNERKTSDEQKRIGRVEV</sequence>
<dbReference type="InterPro" id="IPR020568">
    <property type="entry name" value="Ribosomal_Su5_D2-typ_SF"/>
</dbReference>
<evidence type="ECO:0000313" key="5">
    <source>
        <dbReference type="Proteomes" id="UP001164718"/>
    </source>
</evidence>
<dbReference type="InterPro" id="IPR027417">
    <property type="entry name" value="P-loop_NTPase"/>
</dbReference>